<dbReference type="PANTHER" id="PTHR37461:SF1">
    <property type="entry name" value="ANTI-SIGMA-K FACTOR RSKA"/>
    <property type="match status" value="1"/>
</dbReference>
<evidence type="ECO:0000256" key="11">
    <source>
        <dbReference type="SAM" id="Phobius"/>
    </source>
</evidence>
<evidence type="ECO:0000256" key="9">
    <source>
        <dbReference type="ARBA" id="ARBA00029829"/>
    </source>
</evidence>
<keyword evidence="15" id="KW-1185">Reference proteome</keyword>
<dbReference type="InterPro" id="IPR041916">
    <property type="entry name" value="Anti_sigma_zinc_sf"/>
</dbReference>
<protein>
    <recommendedName>
        <fullName evidence="10">Regulator of SigK</fullName>
    </recommendedName>
    <alternativeName>
        <fullName evidence="9">Sigma-K anti-sigma factor RskA</fullName>
    </alternativeName>
</protein>
<reference evidence="14 15" key="1">
    <citation type="submission" date="2020-08" db="EMBL/GenBank/DDBJ databases">
        <title>Genomic Encyclopedia of Type Strains, Phase IV (KMG-IV): sequencing the most valuable type-strain genomes for metagenomic binning, comparative biology and taxonomic classification.</title>
        <authorList>
            <person name="Goeker M."/>
        </authorList>
    </citation>
    <scope>NUCLEOTIDE SEQUENCE [LARGE SCALE GENOMIC DNA]</scope>
    <source>
        <strain evidence="14 15">DSM 45385</strain>
    </source>
</reference>
<evidence type="ECO:0000313" key="15">
    <source>
        <dbReference type="Proteomes" id="UP000568380"/>
    </source>
</evidence>
<evidence type="ECO:0000259" key="13">
    <source>
        <dbReference type="Pfam" id="PF13490"/>
    </source>
</evidence>
<feature type="domain" description="Anti-sigma K factor RskA C-terminal" evidence="12">
    <location>
        <begin position="99"/>
        <end position="230"/>
    </location>
</feature>
<evidence type="ECO:0000256" key="7">
    <source>
        <dbReference type="ARBA" id="ARBA00023136"/>
    </source>
</evidence>
<dbReference type="AlphaFoldDB" id="A0A7W8AD01"/>
<dbReference type="Pfam" id="PF10099">
    <property type="entry name" value="RskA_C"/>
    <property type="match status" value="1"/>
</dbReference>
<evidence type="ECO:0000256" key="5">
    <source>
        <dbReference type="ARBA" id="ARBA00022989"/>
    </source>
</evidence>
<evidence type="ECO:0000313" key="14">
    <source>
        <dbReference type="EMBL" id="MBB5083984.1"/>
    </source>
</evidence>
<name>A0A7W8AD01_9ACTN</name>
<dbReference type="Proteomes" id="UP000568380">
    <property type="component" value="Unassembled WGS sequence"/>
</dbReference>
<keyword evidence="5 11" id="KW-1133">Transmembrane helix</keyword>
<organism evidence="14 15">
    <name type="scientific">Nonomuraea endophytica</name>
    <dbReference type="NCBI Taxonomy" id="714136"/>
    <lineage>
        <taxon>Bacteria</taxon>
        <taxon>Bacillati</taxon>
        <taxon>Actinomycetota</taxon>
        <taxon>Actinomycetes</taxon>
        <taxon>Streptosporangiales</taxon>
        <taxon>Streptosporangiaceae</taxon>
        <taxon>Nonomuraea</taxon>
    </lineage>
</organism>
<proteinExistence type="predicted"/>
<dbReference type="GO" id="GO:0005886">
    <property type="term" value="C:plasma membrane"/>
    <property type="evidence" value="ECO:0007669"/>
    <property type="project" value="UniProtKB-SubCell"/>
</dbReference>
<evidence type="ECO:0000256" key="6">
    <source>
        <dbReference type="ARBA" id="ARBA00023015"/>
    </source>
</evidence>
<dbReference type="Pfam" id="PF13490">
    <property type="entry name" value="zf-HC2"/>
    <property type="match status" value="1"/>
</dbReference>
<keyword evidence="6" id="KW-0805">Transcription regulation</keyword>
<accession>A0A7W8AD01</accession>
<feature type="domain" description="Putative zinc-finger" evidence="13">
    <location>
        <begin position="7"/>
        <end position="36"/>
    </location>
</feature>
<evidence type="ECO:0000256" key="8">
    <source>
        <dbReference type="ARBA" id="ARBA00023163"/>
    </source>
</evidence>
<evidence type="ECO:0000256" key="4">
    <source>
        <dbReference type="ARBA" id="ARBA00022692"/>
    </source>
</evidence>
<keyword evidence="3" id="KW-1003">Cell membrane</keyword>
<dbReference type="InterPro" id="IPR051474">
    <property type="entry name" value="Anti-sigma-K/W_factor"/>
</dbReference>
<evidence type="ECO:0000256" key="1">
    <source>
        <dbReference type="ARBA" id="ARBA00004167"/>
    </source>
</evidence>
<evidence type="ECO:0000256" key="2">
    <source>
        <dbReference type="ARBA" id="ARBA00004236"/>
    </source>
</evidence>
<dbReference type="InterPro" id="IPR027383">
    <property type="entry name" value="Znf_put"/>
</dbReference>
<dbReference type="RefSeq" id="WP_184973722.1">
    <property type="nucleotide sequence ID" value="NZ_JACHIN010000020.1"/>
</dbReference>
<gene>
    <name evidence="14" type="ORF">HNR40_009492</name>
</gene>
<evidence type="ECO:0000256" key="10">
    <source>
        <dbReference type="ARBA" id="ARBA00030803"/>
    </source>
</evidence>
<dbReference type="InterPro" id="IPR018764">
    <property type="entry name" value="RskA_C"/>
</dbReference>
<keyword evidence="4 11" id="KW-0812">Transmembrane</keyword>
<dbReference type="PANTHER" id="PTHR37461">
    <property type="entry name" value="ANTI-SIGMA-K FACTOR RSKA"/>
    <property type="match status" value="1"/>
</dbReference>
<comment type="subcellular location">
    <subcellularLocation>
        <location evidence="2">Cell membrane</location>
    </subcellularLocation>
    <subcellularLocation>
        <location evidence="1">Membrane</location>
        <topology evidence="1">Single-pass membrane protein</topology>
    </subcellularLocation>
</comment>
<evidence type="ECO:0000256" key="3">
    <source>
        <dbReference type="ARBA" id="ARBA00022475"/>
    </source>
</evidence>
<keyword evidence="8" id="KW-0804">Transcription</keyword>
<sequence>MKENTHTLSGAYALNALPEEQAREFERHLARCPDCAEETRGLCETTARMAAAVRHEPPSVLKARVMEEIGAVRQASPIVPATMGRSSRPHARLLAGRAAAALLVAAALVLGVLLIRTNGQLNEERVQGDRIAAVLAAPDARQVSTRVGAATVTAIYSPAKASVVVVTAGMPTAPAAHDYQVWLIGPDAIRSAGLMPDRPGPVLAGPVHAGDKLGITVEPQGGSRQPTTQPLTVVALTS</sequence>
<dbReference type="GO" id="GO:0016989">
    <property type="term" value="F:sigma factor antagonist activity"/>
    <property type="evidence" value="ECO:0007669"/>
    <property type="project" value="TreeGrafter"/>
</dbReference>
<dbReference type="EMBL" id="JACHIN010000020">
    <property type="protein sequence ID" value="MBB5083984.1"/>
    <property type="molecule type" value="Genomic_DNA"/>
</dbReference>
<keyword evidence="7 11" id="KW-0472">Membrane</keyword>
<comment type="caution">
    <text evidence="14">The sequence shown here is derived from an EMBL/GenBank/DDBJ whole genome shotgun (WGS) entry which is preliminary data.</text>
</comment>
<evidence type="ECO:0000259" key="12">
    <source>
        <dbReference type="Pfam" id="PF10099"/>
    </source>
</evidence>
<dbReference type="Gene3D" id="1.10.10.1320">
    <property type="entry name" value="Anti-sigma factor, zinc-finger domain"/>
    <property type="match status" value="1"/>
</dbReference>
<feature type="transmembrane region" description="Helical" evidence="11">
    <location>
        <begin position="94"/>
        <end position="115"/>
    </location>
</feature>
<dbReference type="GO" id="GO:0006417">
    <property type="term" value="P:regulation of translation"/>
    <property type="evidence" value="ECO:0007669"/>
    <property type="project" value="TreeGrafter"/>
</dbReference>